<dbReference type="NCBIfam" id="TIGR04183">
    <property type="entry name" value="Por_Secre_tail"/>
    <property type="match status" value="1"/>
</dbReference>
<keyword evidence="4" id="KW-1185">Reference proteome</keyword>
<name>A0A9X1PHQ3_9BACT</name>
<sequence>MKRNYTLLFLFVASTLFAQPGSLDNTFGQSGKVMTDISQLFNFGYKLLVQPDGKIIQIGFSAPAQFYGNFSIVRYDTNGSLDSTFGINGIVETFFGSDEDVAFSGTLQPDGKIIAAGYSWNGTTYDFAMVRYTVDGFRDMNFGVNGVVTTDFANNYDKANQVILQADGKILLVGVSGDQSSIDLDLAFARYDSNGSPDNNFGTNGKTLIDIDASKRWQSARAVTLQSDGKIVITGFTDLPNRNGSYTNVLITTRLNSNGVLDKGFGINGTVKSEIGEDAVGISIKTQSDGKLLVLASSKAVKIGGYEDFVLVRYLSNGMLDSSFGQNGIVITTFDNTDDIPGDLLIQPDGKIIAVGTVAVNNGSTLDFVMARYKPDGSPDNTFGNGGKIKTDFAGSWDFGTSATLQKDGKILIGGYSRNGNDYNFALARYNNDSSLPVKLLSFEARLIESKVQLNWKTELEINNDYFEIQRSSNGVEWSKIGLIKSNNNVNNSYSFTDSSPWTGVNLYRLKMVDTDRTFAFSGIREIILNSNLPLDLVEVFPNPAHEKLNIKINNCSPKSVELVDQSGRTVYFSDKYVESIDLGNFTAGHYMLLFIQNDGSHISKKVVIQN</sequence>
<dbReference type="InterPro" id="IPR013431">
    <property type="entry name" value="Delta_60_rpt"/>
</dbReference>
<dbReference type="InterPro" id="IPR026444">
    <property type="entry name" value="Secre_tail"/>
</dbReference>
<feature type="chain" id="PRO_5040823384" evidence="1">
    <location>
        <begin position="19"/>
        <end position="611"/>
    </location>
</feature>
<gene>
    <name evidence="3" type="ORF">LXM26_08060</name>
</gene>
<dbReference type="Pfam" id="PF17164">
    <property type="entry name" value="DUF5122"/>
    <property type="match status" value="7"/>
</dbReference>
<proteinExistence type="predicted"/>
<dbReference type="PANTHER" id="PTHR42754:SF1">
    <property type="entry name" value="LIPOPROTEIN"/>
    <property type="match status" value="1"/>
</dbReference>
<feature type="signal peptide" evidence="1">
    <location>
        <begin position="1"/>
        <end position="18"/>
    </location>
</feature>
<dbReference type="PANTHER" id="PTHR42754">
    <property type="entry name" value="ENDOGLUCANASE"/>
    <property type="match status" value="1"/>
</dbReference>
<feature type="domain" description="Secretion system C-terminal sorting" evidence="2">
    <location>
        <begin position="540"/>
        <end position="609"/>
    </location>
</feature>
<dbReference type="AlphaFoldDB" id="A0A9X1PHQ3"/>
<comment type="caution">
    <text evidence="3">The sequence shown here is derived from an EMBL/GenBank/DDBJ whole genome shotgun (WGS) entry which is preliminary data.</text>
</comment>
<reference evidence="3" key="1">
    <citation type="submission" date="2021-12" db="EMBL/GenBank/DDBJ databases">
        <title>Novel species in genus Dyadobacter.</title>
        <authorList>
            <person name="Ma C."/>
        </authorList>
    </citation>
    <scope>NUCLEOTIDE SEQUENCE</scope>
    <source>
        <strain evidence="3">LJ419</strain>
    </source>
</reference>
<organism evidence="3 4">
    <name type="scientific">Dyadobacter chenwenxiniae</name>
    <dbReference type="NCBI Taxonomy" id="2906456"/>
    <lineage>
        <taxon>Bacteria</taxon>
        <taxon>Pseudomonadati</taxon>
        <taxon>Bacteroidota</taxon>
        <taxon>Cytophagia</taxon>
        <taxon>Cytophagales</taxon>
        <taxon>Spirosomataceae</taxon>
        <taxon>Dyadobacter</taxon>
    </lineage>
</organism>
<accession>A0A9X1PHQ3</accession>
<evidence type="ECO:0000313" key="4">
    <source>
        <dbReference type="Proteomes" id="UP001139000"/>
    </source>
</evidence>
<dbReference type="NCBIfam" id="TIGR02608">
    <property type="entry name" value="delta_60_rpt"/>
    <property type="match status" value="7"/>
</dbReference>
<dbReference type="Gene3D" id="2.80.10.50">
    <property type="match status" value="3"/>
</dbReference>
<evidence type="ECO:0000259" key="2">
    <source>
        <dbReference type="Pfam" id="PF18962"/>
    </source>
</evidence>
<keyword evidence="1" id="KW-0732">Signal</keyword>
<dbReference type="Proteomes" id="UP001139000">
    <property type="component" value="Unassembled WGS sequence"/>
</dbReference>
<protein>
    <submittedName>
        <fullName evidence="3">T9SS type A sorting domain-containing protein</fullName>
    </submittedName>
</protein>
<evidence type="ECO:0000313" key="3">
    <source>
        <dbReference type="EMBL" id="MCF0061442.1"/>
    </source>
</evidence>
<dbReference type="EMBL" id="JAJTTC010000001">
    <property type="protein sequence ID" value="MCF0061442.1"/>
    <property type="molecule type" value="Genomic_DNA"/>
</dbReference>
<evidence type="ECO:0000256" key="1">
    <source>
        <dbReference type="SAM" id="SignalP"/>
    </source>
</evidence>
<dbReference type="Pfam" id="PF18962">
    <property type="entry name" value="Por_Secre_tail"/>
    <property type="match status" value="1"/>
</dbReference>
<dbReference type="RefSeq" id="WP_234654727.1">
    <property type="nucleotide sequence ID" value="NZ_CP094997.1"/>
</dbReference>